<gene>
    <name evidence="3" type="ORF">HMPREF9453_02010</name>
</gene>
<reference evidence="3 4" key="1">
    <citation type="submission" date="2011-11" db="EMBL/GenBank/DDBJ databases">
        <title>The Genome Sequence of Dialister succinatiphilus YIT 11850.</title>
        <authorList>
            <consortium name="The Broad Institute Genome Sequencing Platform"/>
            <person name="Earl A."/>
            <person name="Ward D."/>
            <person name="Feldgarden M."/>
            <person name="Gevers D."/>
            <person name="Morotomi M."/>
            <person name="Young S.K."/>
            <person name="Zeng Q."/>
            <person name="Gargeya S."/>
            <person name="Fitzgerald M."/>
            <person name="Haas B."/>
            <person name="Abouelleil A."/>
            <person name="Alvarado L."/>
            <person name="Arachchi H.M."/>
            <person name="Berlin A."/>
            <person name="Brown A."/>
            <person name="Chapman S.B."/>
            <person name="Dunbar C."/>
            <person name="Gearin G."/>
            <person name="Goldberg J."/>
            <person name="Griggs A."/>
            <person name="Gujja S."/>
            <person name="Heiman D."/>
            <person name="Howarth C."/>
            <person name="Lui A."/>
            <person name="MacDonald P.J.P."/>
            <person name="Montmayeur A."/>
            <person name="Murphy C."/>
            <person name="Neiman D."/>
            <person name="Pearson M."/>
            <person name="Priest M."/>
            <person name="Roberts A."/>
            <person name="Saif S."/>
            <person name="Shea T."/>
            <person name="Sisk P."/>
            <person name="Stolte C."/>
            <person name="Sykes S."/>
            <person name="Wortman J."/>
            <person name="Nusbaum C."/>
            <person name="Birren B."/>
        </authorList>
    </citation>
    <scope>NUCLEOTIDE SEQUENCE [LARGE SCALE GENOMIC DNA]</scope>
    <source>
        <strain evidence="3 4">YIT 11850</strain>
    </source>
</reference>
<dbReference type="Gene3D" id="3.40.50.300">
    <property type="entry name" value="P-loop containing nucleotide triphosphate hydrolases"/>
    <property type="match status" value="2"/>
</dbReference>
<feature type="domain" description="ATPase" evidence="1">
    <location>
        <begin position="2"/>
        <end position="199"/>
    </location>
</feature>
<dbReference type="PATRIC" id="fig|742743.3.peg.2026"/>
<protein>
    <recommendedName>
        <fullName evidence="5">ATPase domain-containing protein</fullName>
    </recommendedName>
</protein>
<proteinExistence type="predicted"/>
<dbReference type="Pfam" id="PF03008">
    <property type="entry name" value="DUF234"/>
    <property type="match status" value="1"/>
</dbReference>
<dbReference type="EMBL" id="ADLT01000070">
    <property type="protein sequence ID" value="EHO62078.1"/>
    <property type="molecule type" value="Genomic_DNA"/>
</dbReference>
<dbReference type="InterPro" id="IPR011579">
    <property type="entry name" value="ATPase_dom"/>
</dbReference>
<dbReference type="InterPro" id="IPR004256">
    <property type="entry name" value="DUF234"/>
</dbReference>
<name>H1D322_9FIRM</name>
<evidence type="ECO:0008006" key="5">
    <source>
        <dbReference type="Google" id="ProtNLM"/>
    </source>
</evidence>
<accession>H1D322</accession>
<dbReference type="RefSeq" id="WP_008860502.1">
    <property type="nucleotide sequence ID" value="NZ_JH591190.1"/>
</dbReference>
<evidence type="ECO:0000313" key="4">
    <source>
        <dbReference type="Proteomes" id="UP000003277"/>
    </source>
</evidence>
<organism evidence="3 4">
    <name type="scientific">Dialister succinatiphilus YIT 11850</name>
    <dbReference type="NCBI Taxonomy" id="742743"/>
    <lineage>
        <taxon>Bacteria</taxon>
        <taxon>Bacillati</taxon>
        <taxon>Bacillota</taxon>
        <taxon>Negativicutes</taxon>
        <taxon>Veillonellales</taxon>
        <taxon>Veillonellaceae</taxon>
        <taxon>Dialister</taxon>
    </lineage>
</organism>
<evidence type="ECO:0000313" key="3">
    <source>
        <dbReference type="EMBL" id="EHO62078.1"/>
    </source>
</evidence>
<dbReference type="InterPro" id="IPR027417">
    <property type="entry name" value="P-loop_NTPase"/>
</dbReference>
<comment type="caution">
    <text evidence="3">The sequence shown here is derived from an EMBL/GenBank/DDBJ whole genome shotgun (WGS) entry which is preliminary data.</text>
</comment>
<dbReference type="PANTHER" id="PTHR34704">
    <property type="entry name" value="ATPASE"/>
    <property type="match status" value="1"/>
</dbReference>
<dbReference type="HOGENOM" id="CLU_041137_0_0_9"/>
<evidence type="ECO:0000259" key="2">
    <source>
        <dbReference type="Pfam" id="PF03008"/>
    </source>
</evidence>
<dbReference type="AlphaFoldDB" id="H1D322"/>
<dbReference type="OrthoDB" id="9813134at2"/>
<dbReference type="GO" id="GO:0005524">
    <property type="term" value="F:ATP binding"/>
    <property type="evidence" value="ECO:0007669"/>
    <property type="project" value="InterPro"/>
</dbReference>
<dbReference type="eggNOG" id="COG1672">
    <property type="taxonomic scope" value="Bacteria"/>
</dbReference>
<evidence type="ECO:0000259" key="1">
    <source>
        <dbReference type="Pfam" id="PF01637"/>
    </source>
</evidence>
<dbReference type="SUPFAM" id="SSF52540">
    <property type="entry name" value="P-loop containing nucleoside triphosphate hydrolases"/>
    <property type="match status" value="1"/>
</dbReference>
<dbReference type="Pfam" id="PF01637">
    <property type="entry name" value="ATPase_2"/>
    <property type="match status" value="1"/>
</dbReference>
<feature type="domain" description="DUF234" evidence="2">
    <location>
        <begin position="311"/>
        <end position="408"/>
    </location>
</feature>
<keyword evidence="4" id="KW-1185">Reference proteome</keyword>
<dbReference type="Proteomes" id="UP000003277">
    <property type="component" value="Unassembled WGS sequence"/>
</dbReference>
<dbReference type="STRING" id="742743.HMPREF9453_02010"/>
<sequence length="460" mass="53933">MFIGREVEMERLRRMYDSPNQEVVLIYGRRRIGKSELIKQFLKTSKIQGLYYQCKRTTEMNNVQSLSALISEVYQYPPLAFTGMEKLLDFLFQQACRTRQVLVLDEYPYLRQTVPGLDSILQSLIDSYRERSQLKLILCGSFVDTMKSLMLEENPLYGRVTLSLHIHPMDYFESAAFYPDFSPADKVRLYSVFGGVPYYNRLIDSTRSVRENVMNLLVEPDARLENEVQMYLLGELSRFINANEAFEALARGFHRFKDILSQSHITSSSALAEVLKRLILMELVKKEAPINDRNNKKKASYFISDNLSSFYYRYLFPYSSQRQIMAPDTFWDRYIAHDFSETFVPKQFETLCRQFLIRQNRKGRLPEIFDAIGTYSYDLPEEHRNGEFDVVTHDGKGYIFYEAKFRKTPVTDAMIQTEIRQVQQTGMNCHRYGFFSRSGYQVTPRPSVILYTLEDLYSNG</sequence>
<dbReference type="PANTHER" id="PTHR34704:SF1">
    <property type="entry name" value="ATPASE"/>
    <property type="match status" value="1"/>
</dbReference>